<dbReference type="Pfam" id="PF07653">
    <property type="entry name" value="SH3_2"/>
    <property type="match status" value="1"/>
</dbReference>
<feature type="compositionally biased region" description="Pro residues" evidence="9">
    <location>
        <begin position="2054"/>
        <end position="2063"/>
    </location>
</feature>
<keyword evidence="13" id="KW-1185">Reference proteome</keyword>
<keyword evidence="2 7" id="KW-0728">SH3 domain</keyword>
<comment type="caution">
    <text evidence="12">The sequence shown here is derived from an EMBL/GenBank/DDBJ whole genome shotgun (WGS) entry which is preliminary data.</text>
</comment>
<evidence type="ECO:0000256" key="3">
    <source>
        <dbReference type="ARBA" id="ARBA00022729"/>
    </source>
</evidence>
<accession>A0ABD0WIR5</accession>
<dbReference type="PROSITE" id="PS50002">
    <property type="entry name" value="SH3"/>
    <property type="match status" value="1"/>
</dbReference>
<evidence type="ECO:0000256" key="1">
    <source>
        <dbReference type="ARBA" id="ARBA00004389"/>
    </source>
</evidence>
<comment type="subcellular location">
    <subcellularLocation>
        <location evidence="1">Endoplasmic reticulum membrane</location>
        <topology evidence="1">Single-pass membrane protein</topology>
    </subcellularLocation>
</comment>
<feature type="region of interest" description="Disordered" evidence="9">
    <location>
        <begin position="143"/>
        <end position="190"/>
    </location>
</feature>
<evidence type="ECO:0000256" key="4">
    <source>
        <dbReference type="ARBA" id="ARBA00022824"/>
    </source>
</evidence>
<keyword evidence="4" id="KW-0256">Endoplasmic reticulum</keyword>
<feature type="compositionally biased region" description="Polar residues" evidence="9">
    <location>
        <begin position="1049"/>
        <end position="1082"/>
    </location>
</feature>
<feature type="compositionally biased region" description="Pro residues" evidence="9">
    <location>
        <begin position="2189"/>
        <end position="2199"/>
    </location>
</feature>
<evidence type="ECO:0000256" key="6">
    <source>
        <dbReference type="ARBA" id="ARBA00023180"/>
    </source>
</evidence>
<sequence length="2215" mass="247833">MSQIYFWTITVFFFPTLSTWGLLSDFKICGDSECESLLSRVRATRHHMGKDCWFLNFKKGDVIFVYYKLSGKRDDLWAGTIDRRFGYFPKDAVEVEELYANTEKVVATKKDDFFCIDEYGAIIDNDSSEFLNEDLDSEFQETLTNDAQDSKTSKDFSKEKYPSVAGTKDISDDIKPPDPPSEQGGSEWIGSTVTGWLGLGGEISDDNSKEDDPEQEAFRSRKLSLNIDENQLKGETEKSGWFEDGLTSAFGFGQKAPKEEIEKELEKQPPPSNSWLNIGIKDVLHFGHSNQDEVGQGVQAAGREKDADPDEMRVTTNPQDLDSGQSRHDATVEQIGKTEHHRDDSSTSKEISGIDTFPLKAVEDYKHGQEDHQEEIDKDVEFNNEDDTGWYGSFYNNIAGIYGEDADEKEKRNTGLDKNKDVSIQSETESVFFSSIFGNLPSPFQGNTPNNDENSQSDTVEDIKEADAETEIYTAQNSSMYDSTEVPGMKDDNVINKAPRPVESDQCVNTMHDAFRQLLQTCNNLSSSPEPQLQEKTQILNVEVDPENAIAEFSENVGQNCEGILELDVTTNAPVSSRGAVELNQLISDLKPDDEGQQISTTFHNGLLHFSGEDVSNHHQESSAADLAEDSLGDIDADQSVGQDNLKSDCKDILNLSDSSPVQTQETMTQDRVPSQDTALVHAEVEDIGTTGAVVSSDQTVIEDNILVSQILAEEESDNHINTPDTDAPSLLEDIKQTLDLSLHESQEAYITEPSHNISQTEPVTEDFSGEEGHGLITANEDGESTNKIGNRLEAEDTKNAVLMPALLINNEGSKSNVMEVVDQKECLSSDHSQECHVESNPKDNIGLIKMTNDPGLDLTIGNAAMTTYKLSTDEDNNVGEGVRDGIASKIEKAGSSIGVTETDEVEPGNIFEVDSDHKAQGSERHPDSSEVFSIETISGRIQRQTEILEETDTERFSKEDFIYKHSQSHKSQKDNDKENVLKDRSSMMHDQMKAIEHNNPNLEKWNQMNGSNQIFPVHSQEILPKRTEGFYNEIISEKKGAKEICLDNSETSNRPNNVDQIHDVSQVSATGGTKDVISQSDRTVDHDPLNSSEDFLSHSQLNSQEAIDSKSTISDKDKQQNLESIDMVEIKEEAFEKNNALPNELIDNVVRESATTASPSETFGNQDLTSRQIGGPDNPQNDNIDKSVNKDRSFFENALTFFIPSMATKDSEAKGQENETQEPSPYISELDLDELELEAQSTSVEDSDEATFLTYYKNILKHLSEEDTTTLLDLFGKNKLLWLEYIQRSSECFKQNQDVDNGSAIISDFERFLQYHMDDTKTTSDGLMEDDYKSRKPVSLQNLEILLSDIKKRLPSMKATVSMKDNQDRDKTNCNNEDCFTSKENKELTSLKGEHISTEGDQSNSQMNGLTRVGDKPSVVEHLLASARQVTGSTTANLLTVKALLKLLTSKVTLSLPDDIRPGPDLYGLPWEAVIVTALLGLGTFLLFSCRFYQCIKSRMYSGKERQMGQKVAELLDEKCKVLETLSEAQQMYDKLESTLRNSGVFAYTAQQENLEVMSEKLKKSNSLLEKELEALKEDLNFQRLRRLQQEKTIADMQETLKTLEEETVDLKSHTEQAQTTLKIYDMNSERNQNNLEAAKEEKALLQEKNAQLVQEAEGWRERMSELEEEMRMCENSYTGMLQDASNKDERIKSLTDCLLKMKEWDFVLEGGANGEEINGTRGVDNGEGPDNYQRQRIQKLIDAAKINADFKSVDEDKDRVFAKLTDEIKAKEDLQEGIKKLENEKDSLRAESEQYTAQVQKLQQKLQIMTEMYQENELKLHRMLTVEERERLQKEEKLTKADRSITLAVEELGTYRKRTQDLEDELEKTNQAYKIQITSQEKKAHNNWLAARAADRDLAEVKRENAHLRQKLTDTQFKMDVVEKDPYALENMGIPFRGERSPYGPSPLGRPTSETRAFLSPPTLMDGPPRLSPNFPLMGPGGRVSRGLLDPPCGVDSDRSGGPHSDSGSLSPTWERDRRGPPLPPPGYKYPEPGLPYRRPPPGAFPFRPMGPMGPLPPRGPGPTENHSFGPHTGDQPDVQPFMGNNMGPGEIERDSNLSTAADLRDMRMPPDADFRMGPPPFPPMDPYMARRGPPGPYGPPDFFPLRGPVGHPMGMRGPPPPGMFGRFPPPQHMGYAPLRPHLDSFPPGPPPRPSPPGSEQSPDQSPSPHDVI</sequence>
<feature type="region of interest" description="Disordered" evidence="9">
    <location>
        <begin position="471"/>
        <end position="497"/>
    </location>
</feature>
<keyword evidence="6" id="KW-0325">Glycoprotein</keyword>
<protein>
    <recommendedName>
        <fullName evidence="11">SH3 domain-containing protein</fullName>
    </recommendedName>
</protein>
<feature type="compositionally biased region" description="Polar residues" evidence="9">
    <location>
        <begin position="1156"/>
        <end position="1183"/>
    </location>
</feature>
<gene>
    <name evidence="12" type="ORF">UPYG_G00231200</name>
</gene>
<feature type="compositionally biased region" description="Pro residues" evidence="9">
    <location>
        <begin position="2136"/>
        <end position="2145"/>
    </location>
</feature>
<feature type="compositionally biased region" description="Basic and acidic residues" evidence="9">
    <location>
        <begin position="148"/>
        <end position="161"/>
    </location>
</feature>
<feature type="region of interest" description="Disordered" evidence="9">
    <location>
        <begin position="1935"/>
        <end position="2215"/>
    </location>
</feature>
<dbReference type="SMART" id="SM00326">
    <property type="entry name" value="SH3"/>
    <property type="match status" value="1"/>
</dbReference>
<evidence type="ECO:0000256" key="2">
    <source>
        <dbReference type="ARBA" id="ARBA00022443"/>
    </source>
</evidence>
<feature type="compositionally biased region" description="Basic and acidic residues" evidence="9">
    <location>
        <begin position="302"/>
        <end position="313"/>
    </location>
</feature>
<feature type="coiled-coil region" evidence="8">
    <location>
        <begin position="1854"/>
        <end position="1920"/>
    </location>
</feature>
<feature type="region of interest" description="Disordered" evidence="9">
    <location>
        <begin position="289"/>
        <end position="356"/>
    </location>
</feature>
<feature type="signal peptide" evidence="10">
    <location>
        <begin position="1"/>
        <end position="19"/>
    </location>
</feature>
<evidence type="ECO:0000256" key="7">
    <source>
        <dbReference type="PROSITE-ProRule" id="PRU00192"/>
    </source>
</evidence>
<organism evidence="12 13">
    <name type="scientific">Umbra pygmaea</name>
    <name type="common">Eastern mudminnow</name>
    <dbReference type="NCBI Taxonomy" id="75934"/>
    <lineage>
        <taxon>Eukaryota</taxon>
        <taxon>Metazoa</taxon>
        <taxon>Chordata</taxon>
        <taxon>Craniata</taxon>
        <taxon>Vertebrata</taxon>
        <taxon>Euteleostomi</taxon>
        <taxon>Actinopterygii</taxon>
        <taxon>Neopterygii</taxon>
        <taxon>Teleostei</taxon>
        <taxon>Protacanthopterygii</taxon>
        <taxon>Esociformes</taxon>
        <taxon>Umbridae</taxon>
        <taxon>Umbra</taxon>
    </lineage>
</organism>
<dbReference type="SUPFAM" id="SSF50044">
    <property type="entry name" value="SH3-domain"/>
    <property type="match status" value="1"/>
</dbReference>
<dbReference type="PANTHER" id="PTHR23158:SF38">
    <property type="entry name" value="MELANOMA INHIBITORY ACTIVITY PROTEIN 2"/>
    <property type="match status" value="1"/>
</dbReference>
<feature type="compositionally biased region" description="Polar residues" evidence="9">
    <location>
        <begin position="473"/>
        <end position="482"/>
    </location>
</feature>
<feature type="compositionally biased region" description="Pro residues" evidence="9">
    <location>
        <begin position="2160"/>
        <end position="2174"/>
    </location>
</feature>
<evidence type="ECO:0000256" key="10">
    <source>
        <dbReference type="SAM" id="SignalP"/>
    </source>
</evidence>
<keyword evidence="3 10" id="KW-0732">Signal</keyword>
<evidence type="ECO:0000256" key="8">
    <source>
        <dbReference type="SAM" id="Coils"/>
    </source>
</evidence>
<evidence type="ECO:0000313" key="13">
    <source>
        <dbReference type="Proteomes" id="UP001557470"/>
    </source>
</evidence>
<dbReference type="InterPro" id="IPR051500">
    <property type="entry name" value="cTAGE_MIA/OTOR"/>
</dbReference>
<feature type="region of interest" description="Disordered" evidence="9">
    <location>
        <begin position="1156"/>
        <end position="1187"/>
    </location>
</feature>
<feature type="coiled-coil region" evidence="8">
    <location>
        <begin position="1553"/>
        <end position="1678"/>
    </location>
</feature>
<feature type="region of interest" description="Disordered" evidence="9">
    <location>
        <begin position="1048"/>
        <end position="1121"/>
    </location>
</feature>
<feature type="chain" id="PRO_5044786738" description="SH3 domain-containing protein" evidence="10">
    <location>
        <begin position="20"/>
        <end position="2215"/>
    </location>
</feature>
<feature type="domain" description="SH3" evidence="11">
    <location>
        <begin position="36"/>
        <end position="98"/>
    </location>
</feature>
<evidence type="ECO:0000256" key="5">
    <source>
        <dbReference type="ARBA" id="ARBA00023054"/>
    </source>
</evidence>
<dbReference type="Proteomes" id="UP001557470">
    <property type="component" value="Unassembled WGS sequence"/>
</dbReference>
<proteinExistence type="predicted"/>
<feature type="region of interest" description="Disordered" evidence="9">
    <location>
        <begin position="442"/>
        <end position="461"/>
    </location>
</feature>
<feature type="compositionally biased region" description="Basic and acidic residues" evidence="9">
    <location>
        <begin position="2105"/>
        <end position="2117"/>
    </location>
</feature>
<evidence type="ECO:0000259" key="11">
    <source>
        <dbReference type="PROSITE" id="PS50002"/>
    </source>
</evidence>
<evidence type="ECO:0000256" key="9">
    <source>
        <dbReference type="SAM" id="MobiDB-lite"/>
    </source>
</evidence>
<feature type="compositionally biased region" description="Basic and acidic residues" evidence="9">
    <location>
        <begin position="325"/>
        <end position="347"/>
    </location>
</feature>
<name>A0ABD0WIR5_UMBPY</name>
<feature type="compositionally biased region" description="Low complexity" evidence="9">
    <location>
        <begin position="2149"/>
        <end position="2159"/>
    </location>
</feature>
<dbReference type="PANTHER" id="PTHR23158">
    <property type="entry name" value="MELANOMA INHIBITORY ACTIVITY-RELATED"/>
    <property type="match status" value="1"/>
</dbReference>
<feature type="compositionally biased region" description="Polar residues" evidence="9">
    <location>
        <begin position="442"/>
        <end position="458"/>
    </location>
</feature>
<feature type="compositionally biased region" description="Acidic residues" evidence="9">
    <location>
        <begin position="203"/>
        <end position="215"/>
    </location>
</feature>
<dbReference type="InterPro" id="IPR036028">
    <property type="entry name" value="SH3-like_dom_sf"/>
</dbReference>
<evidence type="ECO:0000313" key="12">
    <source>
        <dbReference type="EMBL" id="KAL0969710.1"/>
    </source>
</evidence>
<dbReference type="Gene3D" id="2.30.30.40">
    <property type="entry name" value="SH3 Domains"/>
    <property type="match status" value="1"/>
</dbReference>
<feature type="compositionally biased region" description="Polar residues" evidence="9">
    <location>
        <begin position="314"/>
        <end position="324"/>
    </location>
</feature>
<dbReference type="InterPro" id="IPR001452">
    <property type="entry name" value="SH3_domain"/>
</dbReference>
<feature type="coiled-coil region" evidence="8">
    <location>
        <begin position="1766"/>
        <end position="1821"/>
    </location>
</feature>
<keyword evidence="5 8" id="KW-0175">Coiled coil</keyword>
<feature type="compositionally biased region" description="Polar residues" evidence="9">
    <location>
        <begin position="2206"/>
        <end position="2215"/>
    </location>
</feature>
<dbReference type="GO" id="GO:0005789">
    <property type="term" value="C:endoplasmic reticulum membrane"/>
    <property type="evidence" value="ECO:0007669"/>
    <property type="project" value="UniProtKB-SubCell"/>
</dbReference>
<feature type="region of interest" description="Disordered" evidence="9">
    <location>
        <begin position="199"/>
        <end position="218"/>
    </location>
</feature>
<feature type="compositionally biased region" description="Polar residues" evidence="9">
    <location>
        <begin position="1090"/>
        <end position="1113"/>
    </location>
</feature>
<reference evidence="12 13" key="1">
    <citation type="submission" date="2024-06" db="EMBL/GenBank/DDBJ databases">
        <authorList>
            <person name="Pan Q."/>
            <person name="Wen M."/>
            <person name="Jouanno E."/>
            <person name="Zahm M."/>
            <person name="Klopp C."/>
            <person name="Cabau C."/>
            <person name="Louis A."/>
            <person name="Berthelot C."/>
            <person name="Parey E."/>
            <person name="Roest Crollius H."/>
            <person name="Montfort J."/>
            <person name="Robinson-Rechavi M."/>
            <person name="Bouchez O."/>
            <person name="Lampietro C."/>
            <person name="Lopez Roques C."/>
            <person name="Donnadieu C."/>
            <person name="Postlethwait J."/>
            <person name="Bobe J."/>
            <person name="Verreycken H."/>
            <person name="Guiguen Y."/>
        </authorList>
    </citation>
    <scope>NUCLEOTIDE SEQUENCE [LARGE SCALE GENOMIC DNA]</scope>
    <source>
        <strain evidence="12">Up_M1</strain>
        <tissue evidence="12">Testis</tissue>
    </source>
</reference>
<dbReference type="EMBL" id="JAGEUA010000007">
    <property type="protein sequence ID" value="KAL0969710.1"/>
    <property type="molecule type" value="Genomic_DNA"/>
</dbReference>